<evidence type="ECO:0000259" key="1">
    <source>
        <dbReference type="Pfam" id="PF00082"/>
    </source>
</evidence>
<dbReference type="Gene3D" id="3.40.50.200">
    <property type="entry name" value="Peptidase S8/S53 domain"/>
    <property type="match status" value="1"/>
</dbReference>
<dbReference type="GO" id="GO:0006508">
    <property type="term" value="P:proteolysis"/>
    <property type="evidence" value="ECO:0007669"/>
    <property type="project" value="InterPro"/>
</dbReference>
<dbReference type="InterPro" id="IPR000209">
    <property type="entry name" value="Peptidase_S8/S53_dom"/>
</dbReference>
<dbReference type="AlphaFoldDB" id="A0A5J4QZ92"/>
<dbReference type="Pfam" id="PF00082">
    <property type="entry name" value="Peptidase_S8"/>
    <property type="match status" value="1"/>
</dbReference>
<sequence>LLIKTWLRSILLGNSSDVYFLNSYRKDNTLFRYSNTIINYSLLEAIVMPNIKKQKVTEDELIHQIWDAVSRNNEVKVWNLSLGTDREADLYEFSDFAKALDEIQEVNNVLICKSAGNCTNFKINAPVSRIAKSADTVRGLVVGSLAHDKNETDIADKLNPSPFSRIGRGPSHLIKPDVVHIGGNAGLDASNNVVTNPIKSFSPDGKVTGQVGTSFSTPRIAAITSGLDAMLNESFNPTLLKALIIHSAKYPEEMKMPIVEKIKHAGFGLPSNIKDILFNEPNEITLILQDTLEKGHFIDILDFPFPQSMIDEDGYFYGEMTVTLVTSPILEVSQGAEYCQSNIDVMIGSYDEKVERDMSNPLIKNPIGAGGRQNILAMTNYSSKAKKDIEMPFATERMLVTYGDKFQPVKKWSVNFDEFTEGNKEKFLKAPKNWYLKVEGLYRHFTEEKCELEDRTPSQDFCLMITIKDTKKKGNIYNEVTQLLDNFSFIHSNVKIKEEVRIRLNG</sequence>
<evidence type="ECO:0000313" key="2">
    <source>
        <dbReference type="EMBL" id="KAA6325753.1"/>
    </source>
</evidence>
<organism evidence="2">
    <name type="scientific">termite gut metagenome</name>
    <dbReference type="NCBI Taxonomy" id="433724"/>
    <lineage>
        <taxon>unclassified sequences</taxon>
        <taxon>metagenomes</taxon>
        <taxon>organismal metagenomes</taxon>
    </lineage>
</organism>
<dbReference type="InterPro" id="IPR036852">
    <property type="entry name" value="Peptidase_S8/S53_dom_sf"/>
</dbReference>
<reference evidence="2" key="1">
    <citation type="submission" date="2019-03" db="EMBL/GenBank/DDBJ databases">
        <title>Single cell metagenomics reveals metabolic interactions within the superorganism composed of flagellate Streblomastix strix and complex community of Bacteroidetes bacteria on its surface.</title>
        <authorList>
            <person name="Treitli S.C."/>
            <person name="Kolisko M."/>
            <person name="Husnik F."/>
            <person name="Keeling P."/>
            <person name="Hampl V."/>
        </authorList>
    </citation>
    <scope>NUCLEOTIDE SEQUENCE</scope>
    <source>
        <strain evidence="2">STM</strain>
    </source>
</reference>
<dbReference type="EMBL" id="SNRY01002300">
    <property type="protein sequence ID" value="KAA6325753.1"/>
    <property type="molecule type" value="Genomic_DNA"/>
</dbReference>
<dbReference type="GO" id="GO:0004252">
    <property type="term" value="F:serine-type endopeptidase activity"/>
    <property type="evidence" value="ECO:0007669"/>
    <property type="project" value="InterPro"/>
</dbReference>
<accession>A0A5J4QZ92</accession>
<feature type="domain" description="Peptidase S8/S53" evidence="1">
    <location>
        <begin position="52"/>
        <end position="249"/>
    </location>
</feature>
<protein>
    <recommendedName>
        <fullName evidence="1">Peptidase S8/S53 domain-containing protein</fullName>
    </recommendedName>
</protein>
<comment type="caution">
    <text evidence="2">The sequence shown here is derived from an EMBL/GenBank/DDBJ whole genome shotgun (WGS) entry which is preliminary data.</text>
</comment>
<dbReference type="SUPFAM" id="SSF52743">
    <property type="entry name" value="Subtilisin-like"/>
    <property type="match status" value="1"/>
</dbReference>
<dbReference type="InterPro" id="IPR034074">
    <property type="entry name" value="Y4bN_pept_dom"/>
</dbReference>
<dbReference type="CDD" id="cd04847">
    <property type="entry name" value="Peptidases_S8_Subtilisin_like_2"/>
    <property type="match status" value="1"/>
</dbReference>
<name>A0A5J4QZ92_9ZZZZ</name>
<feature type="non-terminal residue" evidence="2">
    <location>
        <position position="1"/>
    </location>
</feature>
<gene>
    <name evidence="2" type="ORF">EZS27_025073</name>
</gene>
<proteinExistence type="predicted"/>